<dbReference type="InterPro" id="IPR009311">
    <property type="entry name" value="IFI6/IFI27-like"/>
</dbReference>
<dbReference type="GO" id="GO:0016020">
    <property type="term" value="C:membrane"/>
    <property type="evidence" value="ECO:0007669"/>
    <property type="project" value="UniProtKB-SubCell"/>
</dbReference>
<dbReference type="Proteomes" id="UP001243330">
    <property type="component" value="Unassembled WGS sequence"/>
</dbReference>
<evidence type="ECO:0000256" key="6">
    <source>
        <dbReference type="SAM" id="Phobius"/>
    </source>
</evidence>
<evidence type="ECO:0000256" key="3">
    <source>
        <dbReference type="ARBA" id="ARBA00022692"/>
    </source>
</evidence>
<keyword evidence="5 6" id="KW-0472">Membrane</keyword>
<comment type="caution">
    <text evidence="7">The sequence shown here is derived from an EMBL/GenBank/DDBJ whole genome shotgun (WGS) entry which is preliminary data.</text>
</comment>
<organism evidence="7 8">
    <name type="scientific">Colletotrichum chrysophilum</name>
    <dbReference type="NCBI Taxonomy" id="1836956"/>
    <lineage>
        <taxon>Eukaryota</taxon>
        <taxon>Fungi</taxon>
        <taxon>Dikarya</taxon>
        <taxon>Ascomycota</taxon>
        <taxon>Pezizomycotina</taxon>
        <taxon>Sordariomycetes</taxon>
        <taxon>Hypocreomycetidae</taxon>
        <taxon>Glomerellales</taxon>
        <taxon>Glomerellaceae</taxon>
        <taxon>Colletotrichum</taxon>
        <taxon>Colletotrichum gloeosporioides species complex</taxon>
    </lineage>
</organism>
<dbReference type="EMBL" id="JAQOWY010000449">
    <property type="protein sequence ID" value="KAK1841902.1"/>
    <property type="molecule type" value="Genomic_DNA"/>
</dbReference>
<dbReference type="AlphaFoldDB" id="A0AAD9A6A8"/>
<evidence type="ECO:0000313" key="8">
    <source>
        <dbReference type="Proteomes" id="UP001243330"/>
    </source>
</evidence>
<evidence type="ECO:0000256" key="5">
    <source>
        <dbReference type="ARBA" id="ARBA00023136"/>
    </source>
</evidence>
<dbReference type="InterPro" id="IPR038213">
    <property type="entry name" value="IFI6/IFI27-like_sf"/>
</dbReference>
<keyword evidence="8" id="KW-1185">Reference proteome</keyword>
<name>A0AAD9A6A8_9PEZI</name>
<evidence type="ECO:0000256" key="1">
    <source>
        <dbReference type="ARBA" id="ARBA00004141"/>
    </source>
</evidence>
<protein>
    <submittedName>
        <fullName evidence="7">Uncharacterized protein</fullName>
    </submittedName>
</protein>
<dbReference type="Gene3D" id="6.10.110.10">
    <property type="match status" value="1"/>
</dbReference>
<proteinExistence type="inferred from homology"/>
<feature type="transmembrane region" description="Helical" evidence="6">
    <location>
        <begin position="22"/>
        <end position="48"/>
    </location>
</feature>
<sequence length="54" mass="5295">MLLSFIVGPVLAAMGFGPLGPIAGSAAAMIQAVVYGAAVPAGGLFAFLQAWAMT</sequence>
<evidence type="ECO:0000313" key="7">
    <source>
        <dbReference type="EMBL" id="KAK1841902.1"/>
    </source>
</evidence>
<keyword evidence="4 6" id="KW-1133">Transmembrane helix</keyword>
<evidence type="ECO:0000256" key="2">
    <source>
        <dbReference type="ARBA" id="ARBA00007262"/>
    </source>
</evidence>
<accession>A0AAD9A6A8</accession>
<comment type="similarity">
    <text evidence="2">Belongs to the IFI6/IFI27 family.</text>
</comment>
<dbReference type="Pfam" id="PF06140">
    <property type="entry name" value="Ifi-6-16"/>
    <property type="match status" value="1"/>
</dbReference>
<evidence type="ECO:0000256" key="4">
    <source>
        <dbReference type="ARBA" id="ARBA00022989"/>
    </source>
</evidence>
<keyword evidence="3 6" id="KW-0812">Transmembrane</keyword>
<gene>
    <name evidence="7" type="ORF">CCHR01_15484</name>
</gene>
<comment type="subcellular location">
    <subcellularLocation>
        <location evidence="1">Membrane</location>
        <topology evidence="1">Multi-pass membrane protein</topology>
    </subcellularLocation>
</comment>
<reference evidence="7" key="1">
    <citation type="submission" date="2023-01" db="EMBL/GenBank/DDBJ databases">
        <title>Colletotrichum chrysophilum M932 genome sequence.</title>
        <authorList>
            <person name="Baroncelli R."/>
        </authorList>
    </citation>
    <scope>NUCLEOTIDE SEQUENCE</scope>
    <source>
        <strain evidence="7">M932</strain>
    </source>
</reference>